<dbReference type="Proteomes" id="UP000199662">
    <property type="component" value="Unassembled WGS sequence"/>
</dbReference>
<keyword evidence="4" id="KW-1185">Reference proteome</keyword>
<dbReference type="RefSeq" id="WP_091832195.1">
    <property type="nucleotide sequence ID" value="NZ_FNZK01000012.1"/>
</dbReference>
<dbReference type="InterPro" id="IPR046866">
    <property type="entry name" value="FapA_N"/>
</dbReference>
<dbReference type="AlphaFoldDB" id="A0A1H7ACT3"/>
<dbReference type="InterPro" id="IPR046865">
    <property type="entry name" value="FapA_b_solenoid"/>
</dbReference>
<dbReference type="InterPro" id="IPR005646">
    <property type="entry name" value="FapA"/>
</dbReference>
<proteinExistence type="predicted"/>
<evidence type="ECO:0000313" key="3">
    <source>
        <dbReference type="EMBL" id="SEJ63208.1"/>
    </source>
</evidence>
<gene>
    <name evidence="3" type="ORF">SAMN05660742_11265</name>
</gene>
<dbReference type="PANTHER" id="PTHR38032">
    <property type="entry name" value="POLYMERASE-RELATED"/>
    <property type="match status" value="1"/>
</dbReference>
<feature type="coiled-coil region" evidence="1">
    <location>
        <begin position="448"/>
        <end position="475"/>
    </location>
</feature>
<feature type="domain" description="Flagellar Assembly Protein A N-terminal region" evidence="2">
    <location>
        <begin position="119"/>
        <end position="286"/>
    </location>
</feature>
<dbReference type="EMBL" id="FNZK01000012">
    <property type="protein sequence ID" value="SEJ63208.1"/>
    <property type="molecule type" value="Genomic_DNA"/>
</dbReference>
<dbReference type="Pfam" id="PF03961">
    <property type="entry name" value="FapA"/>
    <property type="match status" value="1"/>
</dbReference>
<evidence type="ECO:0000256" key="1">
    <source>
        <dbReference type="SAM" id="Coils"/>
    </source>
</evidence>
<sequence length="568" mass="62436">MDEKNMSLPMASVGGKEKGYLFEFFPMGVFFTVYPYSDTQILFELTDIQKLLKAYGVKVYEIELLTKTIREASSLPVKIADHFDEQMLIKMIRETTGQELNLPEAIVAAEKEDFADSQVKLDISKNKMEASMRIEMKENSKKPDKNMLLELIQKAGIVFGIKMEALNQLVQGTLTDAIVAVGNPPVNGIDAVIKKKNNMADRGKPSDLEYSRVDYKNLHWFIVVKKGDILAERIPHTHGIPGMDILGGVVPAKSGKPKPLPNGKNTKIVDENIIVADLDGQLVETGNKIMVDPTIEIKGDVDLSTGNIDFNGSVLIKGSVQAGFSVRADGDVEIRGTISGGNVEAKNITVFGGVQGMNRGVITAQEDIRATFAENAKMIAGRDIHIGDVILHSNLSAGGKIFVEEHRGLINGGSIAAGEEIRAKCVGNPMNTATKLEVGVNPMLREKYQKVKIDISNTKKQLDKVQKALAVMQQVDKSKLSQDKKEKLAQLIQSQFPLAGKLQRYEDELVTMQNAFEVMKSGKIRILDKIYPGAKLVMGSLVKNIQNEAQHCVFYVDEEDATIKTGAY</sequence>
<accession>A0A1H7ACT3</accession>
<evidence type="ECO:0000259" key="2">
    <source>
        <dbReference type="Pfam" id="PF20250"/>
    </source>
</evidence>
<dbReference type="Pfam" id="PF20250">
    <property type="entry name" value="FapA_N"/>
    <property type="match status" value="1"/>
</dbReference>
<protein>
    <recommendedName>
        <fullName evidence="2">Flagellar Assembly Protein A N-terminal region domain-containing protein</fullName>
    </recommendedName>
</protein>
<dbReference type="PANTHER" id="PTHR38032:SF1">
    <property type="entry name" value="RNA-BINDING PROTEIN KHPB N-TERMINAL DOMAIN-CONTAINING PROTEIN"/>
    <property type="match status" value="1"/>
</dbReference>
<keyword evidence="1" id="KW-0175">Coiled coil</keyword>
<dbReference type="STRING" id="84035.SAMN05660742_11265"/>
<name>A0A1H7ACT3_9FIRM</name>
<evidence type="ECO:0000313" key="4">
    <source>
        <dbReference type="Proteomes" id="UP000199662"/>
    </source>
</evidence>
<reference evidence="4" key="1">
    <citation type="submission" date="2016-10" db="EMBL/GenBank/DDBJ databases">
        <authorList>
            <person name="Varghese N."/>
            <person name="Submissions S."/>
        </authorList>
    </citation>
    <scope>NUCLEOTIDE SEQUENCE [LARGE SCALE GENOMIC DNA]</scope>
    <source>
        <strain evidence="4">DSM 2179</strain>
    </source>
</reference>
<organism evidence="3 4">
    <name type="scientific">Propionispira arboris</name>
    <dbReference type="NCBI Taxonomy" id="84035"/>
    <lineage>
        <taxon>Bacteria</taxon>
        <taxon>Bacillati</taxon>
        <taxon>Bacillota</taxon>
        <taxon>Negativicutes</taxon>
        <taxon>Selenomonadales</taxon>
        <taxon>Selenomonadaceae</taxon>
        <taxon>Propionispira</taxon>
    </lineage>
</organism>